<protein>
    <recommendedName>
        <fullName evidence="10">Plasma membrane fusion protein PRM1</fullName>
    </recommendedName>
</protein>
<evidence type="ECO:0000256" key="9">
    <source>
        <dbReference type="ARBA" id="ARBA00023180"/>
    </source>
</evidence>
<dbReference type="OrthoDB" id="5356111at2759"/>
<evidence type="ECO:0000256" key="1">
    <source>
        <dbReference type="ARBA" id="ARBA00002512"/>
    </source>
</evidence>
<dbReference type="VEuPathDB" id="FungiDB:ASPGLDRAFT_181360"/>
<evidence type="ECO:0000256" key="2">
    <source>
        <dbReference type="ARBA" id="ARBA00004651"/>
    </source>
</evidence>
<keyword evidence="9" id="KW-0325">Glycoprotein</keyword>
<evidence type="ECO:0000256" key="7">
    <source>
        <dbReference type="ARBA" id="ARBA00022989"/>
    </source>
</evidence>
<evidence type="ECO:0000256" key="10">
    <source>
        <dbReference type="RuleBase" id="RU366035"/>
    </source>
</evidence>
<feature type="transmembrane region" description="Helical" evidence="10">
    <location>
        <begin position="48"/>
        <end position="66"/>
    </location>
</feature>
<evidence type="ECO:0000256" key="8">
    <source>
        <dbReference type="ARBA" id="ARBA00023136"/>
    </source>
</evidence>
<dbReference type="RefSeq" id="XP_022395857.1">
    <property type="nucleotide sequence ID" value="XM_022542993.1"/>
</dbReference>
<dbReference type="Proteomes" id="UP000184300">
    <property type="component" value="Unassembled WGS sequence"/>
</dbReference>
<dbReference type="PANTHER" id="PTHR31030">
    <property type="entry name" value="PLASMA MEMBRANE FUSION PROTEIN PRM1"/>
    <property type="match status" value="1"/>
</dbReference>
<reference evidence="13" key="1">
    <citation type="journal article" date="2017" name="Genome Biol.">
        <title>Comparative genomics reveals high biological diversity and specific adaptations in the industrially and medically important fungal genus Aspergillus.</title>
        <authorList>
            <person name="de Vries R.P."/>
            <person name="Riley R."/>
            <person name="Wiebenga A."/>
            <person name="Aguilar-Osorio G."/>
            <person name="Amillis S."/>
            <person name="Uchima C.A."/>
            <person name="Anderluh G."/>
            <person name="Asadollahi M."/>
            <person name="Askin M."/>
            <person name="Barry K."/>
            <person name="Battaglia E."/>
            <person name="Bayram O."/>
            <person name="Benocci T."/>
            <person name="Braus-Stromeyer S.A."/>
            <person name="Caldana C."/>
            <person name="Canovas D."/>
            <person name="Cerqueira G.C."/>
            <person name="Chen F."/>
            <person name="Chen W."/>
            <person name="Choi C."/>
            <person name="Clum A."/>
            <person name="Dos Santos R.A."/>
            <person name="Damasio A.R."/>
            <person name="Diallinas G."/>
            <person name="Emri T."/>
            <person name="Fekete E."/>
            <person name="Flipphi M."/>
            <person name="Freyberg S."/>
            <person name="Gallo A."/>
            <person name="Gournas C."/>
            <person name="Habgood R."/>
            <person name="Hainaut M."/>
            <person name="Harispe M.L."/>
            <person name="Henrissat B."/>
            <person name="Hilden K.S."/>
            <person name="Hope R."/>
            <person name="Hossain A."/>
            <person name="Karabika E."/>
            <person name="Karaffa L."/>
            <person name="Karanyi Z."/>
            <person name="Krasevec N."/>
            <person name="Kuo A."/>
            <person name="Kusch H."/>
            <person name="LaButti K."/>
            <person name="Lagendijk E.L."/>
            <person name="Lapidus A."/>
            <person name="Levasseur A."/>
            <person name="Lindquist E."/>
            <person name="Lipzen A."/>
            <person name="Logrieco A.F."/>
            <person name="MacCabe A."/>
            <person name="Maekelae M.R."/>
            <person name="Malavazi I."/>
            <person name="Melin P."/>
            <person name="Meyer V."/>
            <person name="Mielnichuk N."/>
            <person name="Miskei M."/>
            <person name="Molnar A.P."/>
            <person name="Mule G."/>
            <person name="Ngan C.Y."/>
            <person name="Orejas M."/>
            <person name="Orosz E."/>
            <person name="Ouedraogo J.P."/>
            <person name="Overkamp K.M."/>
            <person name="Park H.-S."/>
            <person name="Perrone G."/>
            <person name="Piumi F."/>
            <person name="Punt P.J."/>
            <person name="Ram A.F."/>
            <person name="Ramon A."/>
            <person name="Rauscher S."/>
            <person name="Record E."/>
            <person name="Riano-Pachon D.M."/>
            <person name="Robert V."/>
            <person name="Roehrig J."/>
            <person name="Ruller R."/>
            <person name="Salamov A."/>
            <person name="Salih N.S."/>
            <person name="Samson R.A."/>
            <person name="Sandor E."/>
            <person name="Sanguinetti M."/>
            <person name="Schuetze T."/>
            <person name="Sepcic K."/>
            <person name="Shelest E."/>
            <person name="Sherlock G."/>
            <person name="Sophianopoulou V."/>
            <person name="Squina F.M."/>
            <person name="Sun H."/>
            <person name="Susca A."/>
            <person name="Todd R.B."/>
            <person name="Tsang A."/>
            <person name="Unkles S.E."/>
            <person name="van de Wiele N."/>
            <person name="van Rossen-Uffink D."/>
            <person name="Oliveira J.V."/>
            <person name="Vesth T.C."/>
            <person name="Visser J."/>
            <person name="Yu J.-H."/>
            <person name="Zhou M."/>
            <person name="Andersen M.R."/>
            <person name="Archer D.B."/>
            <person name="Baker S.E."/>
            <person name="Benoit I."/>
            <person name="Brakhage A.A."/>
            <person name="Braus G.H."/>
            <person name="Fischer R."/>
            <person name="Frisvad J.C."/>
            <person name="Goldman G.H."/>
            <person name="Houbraken J."/>
            <person name="Oakley B."/>
            <person name="Pocsi I."/>
            <person name="Scazzocchio C."/>
            <person name="Seiboth B."/>
            <person name="vanKuyk P.A."/>
            <person name="Wortman J."/>
            <person name="Dyer P.S."/>
            <person name="Grigoriev I.V."/>
        </authorList>
    </citation>
    <scope>NUCLEOTIDE SEQUENCE [LARGE SCALE GENOMIC DNA]</scope>
    <source>
        <strain evidence="13">CBS 516.65</strain>
    </source>
</reference>
<organism evidence="12 13">
    <name type="scientific">Aspergillus glaucus CBS 516.65</name>
    <dbReference type="NCBI Taxonomy" id="1160497"/>
    <lineage>
        <taxon>Eukaryota</taxon>
        <taxon>Fungi</taxon>
        <taxon>Dikarya</taxon>
        <taxon>Ascomycota</taxon>
        <taxon>Pezizomycotina</taxon>
        <taxon>Eurotiomycetes</taxon>
        <taxon>Eurotiomycetidae</taxon>
        <taxon>Eurotiales</taxon>
        <taxon>Aspergillaceae</taxon>
        <taxon>Aspergillus</taxon>
        <taxon>Aspergillus subgen. Aspergillus</taxon>
    </lineage>
</organism>
<evidence type="ECO:0000256" key="11">
    <source>
        <dbReference type="SAM" id="MobiDB-lite"/>
    </source>
</evidence>
<feature type="transmembrane region" description="Helical" evidence="10">
    <location>
        <begin position="596"/>
        <end position="622"/>
    </location>
</feature>
<dbReference type="STRING" id="1160497.A0A1L9V5L5"/>
<keyword evidence="13" id="KW-1185">Reference proteome</keyword>
<dbReference type="Gene3D" id="1.20.120.20">
    <property type="entry name" value="Apolipoprotein"/>
    <property type="match status" value="1"/>
</dbReference>
<dbReference type="PANTHER" id="PTHR31030:SF1">
    <property type="entry name" value="PLASMA MEMBRANE FUSION PROTEIN PRM1"/>
    <property type="match status" value="1"/>
</dbReference>
<dbReference type="GO" id="GO:0032220">
    <property type="term" value="P:plasma membrane fusion involved in cytogamy"/>
    <property type="evidence" value="ECO:0007669"/>
    <property type="project" value="TreeGrafter"/>
</dbReference>
<comment type="caution">
    <text evidence="10">Lacks conserved residue(s) required for the propagation of feature annotation.</text>
</comment>
<sequence length="736" mass="78854">MGRTIFPLLPPYGAQDPNHGHIIPLNPDGITPYLGLKSRLSQVWLNRWTILLLLVLARVLIAVGGLETDMGSAKREALSACTSVESMGSAMASMPHYSSRGINELTASTVEAAVRGLKSTLMLMVTGVEEIILFIINVMYQTYLCLITMAVRGTVDVGVGLLKDATGFLNSTVKEVGHDIASAVDTFEDGLNKFLDTVNSVASAFGGSVPDLNISSSIDKLENVQLPSSINEGLDKVNNSIPTFSEVQNFTENVLRWPFEEVKKLMNESLGTYEFNRSVLPIPAKEKMHFCDGNDGINSFFDGIGDLATTAKKIFIAVLVILAVIFCVPVAWSEIRRWRTMKDRSQLVRKEAHDPMDVVYIVSRPYTAGAGIKAASWSSNSRRQTLVRWAVAYATSTPALFVLCLGIAGLFSCLCQFLLLRAVQKTVPELTSEVGDFAGEVVDSLQNTSASWANDANGAILDVNSDINSDVFGWVNTSTTAVNDTLNTFVDKTTGVLNDTFGDTLLYEPIMDVYNCLIGLKVAGIQKGLTWVHDHAHIDFPLLPNDTLSRGAQESIDSGDSGDSFLIDAGDDTADKITSVVARVVKKIEEGIKTEAIISAVVVLIWVLIALMGIFRAVFLFFMRDKNRGEGGGLPSLSLGSNPKPNAGMGPGPDGFFDVPLTAMPNLSANGGANGAGTGSREVDPVGRDYGAGQPAPRYEASVGVGAGAKGASAGVAVVDEDVYPDEKLDKSYGLR</sequence>
<evidence type="ECO:0000256" key="3">
    <source>
        <dbReference type="ARBA" id="ARBA00010780"/>
    </source>
</evidence>
<proteinExistence type="inferred from homology"/>
<evidence type="ECO:0000313" key="12">
    <source>
        <dbReference type="EMBL" id="OJJ79159.1"/>
    </source>
</evidence>
<feature type="transmembrane region" description="Helical" evidence="10">
    <location>
        <begin position="314"/>
        <end position="332"/>
    </location>
</feature>
<evidence type="ECO:0000256" key="5">
    <source>
        <dbReference type="ARBA" id="ARBA00022692"/>
    </source>
</evidence>
<comment type="function">
    <text evidence="1 10">Involved in cell fusion during mating by stabilizing the plasma membrane fusion event.</text>
</comment>
<evidence type="ECO:0000313" key="13">
    <source>
        <dbReference type="Proteomes" id="UP000184300"/>
    </source>
</evidence>
<dbReference type="InterPro" id="IPR026777">
    <property type="entry name" value="PRM1"/>
</dbReference>
<accession>A0A1L9V5L5</accession>
<evidence type="ECO:0000256" key="6">
    <source>
        <dbReference type="ARBA" id="ARBA00022971"/>
    </source>
</evidence>
<dbReference type="GO" id="GO:0005886">
    <property type="term" value="C:plasma membrane"/>
    <property type="evidence" value="ECO:0007669"/>
    <property type="project" value="UniProtKB-SubCell"/>
</dbReference>
<keyword evidence="4 10" id="KW-1003">Cell membrane</keyword>
<comment type="similarity">
    <text evidence="3 10">Belongs to the PRM1 family.</text>
</comment>
<dbReference type="EMBL" id="KV878921">
    <property type="protein sequence ID" value="OJJ79159.1"/>
    <property type="molecule type" value="Genomic_DNA"/>
</dbReference>
<keyword evidence="7 10" id="KW-1133">Transmembrane helix</keyword>
<evidence type="ECO:0000256" key="4">
    <source>
        <dbReference type="ARBA" id="ARBA00022475"/>
    </source>
</evidence>
<dbReference type="GeneID" id="34459254"/>
<keyword evidence="5 10" id="KW-0812">Transmembrane</keyword>
<comment type="subcellular location">
    <subcellularLocation>
        <location evidence="2 10">Cell membrane</location>
        <topology evidence="2 10">Multi-pass membrane protein</topology>
    </subcellularLocation>
</comment>
<name>A0A1L9V5L5_ASPGL</name>
<gene>
    <name evidence="12" type="ORF">ASPGLDRAFT_181360</name>
</gene>
<dbReference type="AlphaFoldDB" id="A0A1L9V5L5"/>
<keyword evidence="8 10" id="KW-0472">Membrane</keyword>
<dbReference type="GO" id="GO:0043332">
    <property type="term" value="C:mating projection tip"/>
    <property type="evidence" value="ECO:0007669"/>
    <property type="project" value="UniProtKB-UniRule"/>
</dbReference>
<feature type="region of interest" description="Disordered" evidence="11">
    <location>
        <begin position="670"/>
        <end position="694"/>
    </location>
</feature>
<feature type="transmembrane region" description="Helical" evidence="10">
    <location>
        <begin position="386"/>
        <end position="411"/>
    </location>
</feature>
<keyword evidence="6 10" id="KW-0184">Conjugation</keyword>